<organism evidence="1 2">
    <name type="scientific">Vaccinium darrowii</name>
    <dbReference type="NCBI Taxonomy" id="229202"/>
    <lineage>
        <taxon>Eukaryota</taxon>
        <taxon>Viridiplantae</taxon>
        <taxon>Streptophyta</taxon>
        <taxon>Embryophyta</taxon>
        <taxon>Tracheophyta</taxon>
        <taxon>Spermatophyta</taxon>
        <taxon>Magnoliopsida</taxon>
        <taxon>eudicotyledons</taxon>
        <taxon>Gunneridae</taxon>
        <taxon>Pentapetalae</taxon>
        <taxon>asterids</taxon>
        <taxon>Ericales</taxon>
        <taxon>Ericaceae</taxon>
        <taxon>Vaccinioideae</taxon>
        <taxon>Vaccinieae</taxon>
        <taxon>Vaccinium</taxon>
    </lineage>
</organism>
<gene>
    <name evidence="1" type="ORF">Vadar_013130</name>
</gene>
<dbReference type="Proteomes" id="UP000828048">
    <property type="component" value="Chromosome 1"/>
</dbReference>
<evidence type="ECO:0000313" key="2">
    <source>
        <dbReference type="Proteomes" id="UP000828048"/>
    </source>
</evidence>
<name>A0ACB7XQG9_9ERIC</name>
<proteinExistence type="predicted"/>
<dbReference type="EMBL" id="CM037151">
    <property type="protein sequence ID" value="KAH7843142.1"/>
    <property type="molecule type" value="Genomic_DNA"/>
</dbReference>
<protein>
    <submittedName>
        <fullName evidence="1">Uncharacterized protein</fullName>
    </submittedName>
</protein>
<comment type="caution">
    <text evidence="1">The sequence shown here is derived from an EMBL/GenBank/DDBJ whole genome shotgun (WGS) entry which is preliminary data.</text>
</comment>
<reference evidence="1 2" key="1">
    <citation type="journal article" date="2021" name="Hortic Res">
        <title>High-quality reference genome and annotation aids understanding of berry development for evergreen blueberry (Vaccinium darrowii).</title>
        <authorList>
            <person name="Yu J."/>
            <person name="Hulse-Kemp A.M."/>
            <person name="Babiker E."/>
            <person name="Staton M."/>
        </authorList>
    </citation>
    <scope>NUCLEOTIDE SEQUENCE [LARGE SCALE GENOMIC DNA]</scope>
    <source>
        <strain evidence="2">cv. NJ 8807/NJ 8810</strain>
        <tissue evidence="1">Young leaf</tissue>
    </source>
</reference>
<accession>A0ACB7XQG9</accession>
<evidence type="ECO:0000313" key="1">
    <source>
        <dbReference type="EMBL" id="KAH7843142.1"/>
    </source>
</evidence>
<keyword evidence="2" id="KW-1185">Reference proteome</keyword>
<sequence>MGKRKQQRDDNIHPHSSGKRDDNVHPHSSGNVVLPEEQNVGEGNDIISSLPVNVLHHILSFLSTKDAIRTSILSTKWEYLWTSIANIDLKEERYPSRKKEGWSFLDFVERVLSLHDASDIKSLSIESSELVNSAHVNSWISTSKRHNIEELNLCLRSEAQVVLPCCLFTCQSLVVLKLLMNGALKVPSLIQFSNLKTLELSELTFSDDNSTQHLFSSCPVLQELALVGCRWKNLKTIAICIPTLKRLTIENRYMELPAGVHGCVTKIYAANLIHFLCTCCLVVDFRLYDLSSLVDASILFNEDDVSILFDEDMQEQVITPRALGLLTAICNVRKLRTTTDALRYLSLADNLLDRLPTFNNMTHLVLDGNSYNDPSGALIDLLEKTPNLESLYFEEVSDIGEYDLMLGRVPSCFASSLKTVHIQHFDKRPMEMQFISFLLKNATVLERMTLRCYSGHIKSREQKISSKLNNLPRGSKSCVIELTFFGIV</sequence>